<keyword evidence="1" id="KW-0175">Coiled coil</keyword>
<feature type="compositionally biased region" description="Polar residues" evidence="2">
    <location>
        <begin position="209"/>
        <end position="220"/>
    </location>
</feature>
<comment type="caution">
    <text evidence="3">The sequence shown here is derived from an EMBL/GenBank/DDBJ whole genome shotgun (WGS) entry which is preliminary data.</text>
</comment>
<sequence>MCEICVFANCTAGDVLREVVRTGKVCYRTDSSAREESDTHETYAELWDDYKAELTALDKAYRDKAMLDLRVKNLAEMCPYVFAWEEDQAGAEMESTAGEESEQEVENMLLEVDGDYDGEADMVHTVISRDVLENARRHVRKVRQRRLQAQGDDGVKGIPAVQVLDRMRQAKIEQERENRDTEIRIGIYKERIMAWWAAKRHGVHDDPTTRTAWATQSKQTAAPCEGAGPMRRRNGKRSTG</sequence>
<organism evidence="3 4">
    <name type="scientific">Schizophyllum amplum</name>
    <dbReference type="NCBI Taxonomy" id="97359"/>
    <lineage>
        <taxon>Eukaryota</taxon>
        <taxon>Fungi</taxon>
        <taxon>Dikarya</taxon>
        <taxon>Basidiomycota</taxon>
        <taxon>Agaricomycotina</taxon>
        <taxon>Agaricomycetes</taxon>
        <taxon>Agaricomycetidae</taxon>
        <taxon>Agaricales</taxon>
        <taxon>Schizophyllaceae</taxon>
        <taxon>Schizophyllum</taxon>
    </lineage>
</organism>
<evidence type="ECO:0000256" key="1">
    <source>
        <dbReference type="SAM" id="Coils"/>
    </source>
</evidence>
<evidence type="ECO:0000313" key="4">
    <source>
        <dbReference type="Proteomes" id="UP000320762"/>
    </source>
</evidence>
<proteinExistence type="predicted"/>
<dbReference type="EMBL" id="VDMD01000342">
    <property type="protein sequence ID" value="TRM55102.1"/>
    <property type="molecule type" value="Genomic_DNA"/>
</dbReference>
<accession>A0A550BRE2</accession>
<feature type="compositionally biased region" description="Basic residues" evidence="2">
    <location>
        <begin position="230"/>
        <end position="240"/>
    </location>
</feature>
<evidence type="ECO:0000256" key="2">
    <source>
        <dbReference type="SAM" id="MobiDB-lite"/>
    </source>
</evidence>
<keyword evidence="4" id="KW-1185">Reference proteome</keyword>
<name>A0A550BRE2_9AGAR</name>
<reference evidence="3 4" key="1">
    <citation type="journal article" date="2019" name="New Phytol.">
        <title>Comparative genomics reveals unique wood-decay strategies and fruiting body development in the Schizophyllaceae.</title>
        <authorList>
            <person name="Almasi E."/>
            <person name="Sahu N."/>
            <person name="Krizsan K."/>
            <person name="Balint B."/>
            <person name="Kovacs G.M."/>
            <person name="Kiss B."/>
            <person name="Cseklye J."/>
            <person name="Drula E."/>
            <person name="Henrissat B."/>
            <person name="Nagy I."/>
            <person name="Chovatia M."/>
            <person name="Adam C."/>
            <person name="LaButti K."/>
            <person name="Lipzen A."/>
            <person name="Riley R."/>
            <person name="Grigoriev I.V."/>
            <person name="Nagy L.G."/>
        </authorList>
    </citation>
    <scope>NUCLEOTIDE SEQUENCE [LARGE SCALE GENOMIC DNA]</scope>
    <source>
        <strain evidence="3 4">NL-1724</strain>
    </source>
</reference>
<feature type="coiled-coil region" evidence="1">
    <location>
        <begin position="132"/>
        <end position="184"/>
    </location>
</feature>
<protein>
    <submittedName>
        <fullName evidence="3">Uncharacterized protein</fullName>
    </submittedName>
</protein>
<feature type="region of interest" description="Disordered" evidence="2">
    <location>
        <begin position="205"/>
        <end position="240"/>
    </location>
</feature>
<dbReference type="AlphaFoldDB" id="A0A550BRE2"/>
<evidence type="ECO:0000313" key="3">
    <source>
        <dbReference type="EMBL" id="TRM55102.1"/>
    </source>
</evidence>
<gene>
    <name evidence="3" type="ORF">BD626DRAFT_543793</name>
</gene>
<dbReference type="Proteomes" id="UP000320762">
    <property type="component" value="Unassembled WGS sequence"/>
</dbReference>